<dbReference type="InterPro" id="IPR052025">
    <property type="entry name" value="Xyloglucanase_GH74"/>
</dbReference>
<dbReference type="CDD" id="cd15482">
    <property type="entry name" value="Sialidase_non-viral"/>
    <property type="match status" value="2"/>
</dbReference>
<dbReference type="AlphaFoldDB" id="A0A2T6C6S3"/>
<sequence>MKPNILSCILSLFIVTVSVAQSNPTSAEKVQEALKEKAKLTQNSTVKNIEFTNIGPTIMSGRVVDLDVNPNNTTEFYVAYASGGLWYTNNNGTTFEPVLDNSPTQNIGDIAVDWNSKTIWVGTGENNSSRSSYAGIGILKSTDGGKNWQNMGLLDSHHISRIVINPNNADEVVVAALGHLYSPNAERGIFKTTDGGKTWNKTLFINNDTGIVDLAVSPNNFNVQYASSWERDRKAWNFVGNGVNSAIYKSIDAGNTWKKVSEKSGFPEGDGVGRIGLAVYDDETVYAFHDSQFRREKKAEKKSDSKALTKDDFKTMSSATFLNLGDKELNTYLKTNGFQEKYRAENVKQLVRTGTIKPEDLAKYLEDANSLLFDTPVIGAQVFKTTNGGKSWKKTHDDYLDDVVYSYGYYFGMIRVSPKNPNQIYIAGVPILRSQDGGETFESINGENVHVDHHALWVNPNNPNHLINGNDGGVNISYNNGDNWIKCNTPAVGQFYAIFADEQTPYKVYGGLQDNGVWVGPNSYKASVKWHEEGQYPYERIMGGDGMQVQVDKRNPNIVYTGYQFGNYFRINRETGRRQYIQPKHELGESPYRFNWQTPIHLSVHNQDILYLGGNKLHRSLNQGDDWEAISGDLTKGGKKGNVAYGTLTSISESPFQFGLIYVGSDDGLVHVTKNGGGDWQKISNSFPQDLWVSRVIASSHKKERVYVTLNGYRWDDFTSYIYMSDDYGQTWKSIASGIPASPVNVIKEDPENENVLYVGTDNGAYASLDMGNTWQPFHNGLPNVAVHDIVVQKQAKDLLLGTHGRSIYKANIAVLQQADATIASKPFHVFKTESIKARSSWGTTWSKWLDANVPSKEIYFHTKNAGDVTVKVIAKNGVVMHEASIKADAGFNTWNYDLSVTEKARKQYLKKDEEASIPKKKNGAYYLPKGTYSIEVSGNGGTDATELVIE</sequence>
<dbReference type="PANTHER" id="PTHR43739:SF5">
    <property type="entry name" value="EXO-ALPHA-SIALIDASE"/>
    <property type="match status" value="1"/>
</dbReference>
<gene>
    <name evidence="4" type="ORF">C8N46_101603</name>
</gene>
<evidence type="ECO:0000256" key="1">
    <source>
        <dbReference type="ARBA" id="ARBA00022737"/>
    </source>
</evidence>
<keyword evidence="5" id="KW-1185">Reference proteome</keyword>
<dbReference type="SUPFAM" id="SSF50939">
    <property type="entry name" value="Sialidases"/>
    <property type="match status" value="2"/>
</dbReference>
<dbReference type="Gene3D" id="2.130.10.10">
    <property type="entry name" value="YVTN repeat-like/Quinoprotein amine dehydrogenase"/>
    <property type="match status" value="5"/>
</dbReference>
<dbReference type="InterPro" id="IPR015943">
    <property type="entry name" value="WD40/YVTN_repeat-like_dom_sf"/>
</dbReference>
<dbReference type="RefSeq" id="WP_108113344.1">
    <property type="nucleotide sequence ID" value="NZ_QBKT01000001.1"/>
</dbReference>
<dbReference type="OrthoDB" id="9757809at2"/>
<dbReference type="Pfam" id="PF15902">
    <property type="entry name" value="Sortilin-Vps10"/>
    <property type="match status" value="1"/>
</dbReference>
<feature type="chain" id="PRO_5015501898" evidence="2">
    <location>
        <begin position="21"/>
        <end position="951"/>
    </location>
</feature>
<reference evidence="4 5" key="1">
    <citation type="submission" date="2018-04" db="EMBL/GenBank/DDBJ databases">
        <title>Genomic Encyclopedia of Archaeal and Bacterial Type Strains, Phase II (KMG-II): from individual species to whole genera.</title>
        <authorList>
            <person name="Goeker M."/>
        </authorList>
    </citation>
    <scope>NUCLEOTIDE SEQUENCE [LARGE SCALE GENOMIC DNA]</scope>
    <source>
        <strain evidence="4 5">DSM 25731</strain>
    </source>
</reference>
<dbReference type="Proteomes" id="UP000244090">
    <property type="component" value="Unassembled WGS sequence"/>
</dbReference>
<evidence type="ECO:0000259" key="3">
    <source>
        <dbReference type="Pfam" id="PF15902"/>
    </source>
</evidence>
<evidence type="ECO:0000313" key="5">
    <source>
        <dbReference type="Proteomes" id="UP000244090"/>
    </source>
</evidence>
<name>A0A2T6C6S3_9FLAO</name>
<evidence type="ECO:0000256" key="2">
    <source>
        <dbReference type="SAM" id="SignalP"/>
    </source>
</evidence>
<dbReference type="GO" id="GO:0010411">
    <property type="term" value="P:xyloglucan metabolic process"/>
    <property type="evidence" value="ECO:0007669"/>
    <property type="project" value="TreeGrafter"/>
</dbReference>
<accession>A0A2T6C6S3</accession>
<organism evidence="4 5">
    <name type="scientific">Kordia periserrulae</name>
    <dbReference type="NCBI Taxonomy" id="701523"/>
    <lineage>
        <taxon>Bacteria</taxon>
        <taxon>Pseudomonadati</taxon>
        <taxon>Bacteroidota</taxon>
        <taxon>Flavobacteriia</taxon>
        <taxon>Flavobacteriales</taxon>
        <taxon>Flavobacteriaceae</taxon>
        <taxon>Kordia</taxon>
    </lineage>
</organism>
<dbReference type="EMBL" id="QBKT01000001">
    <property type="protein sequence ID" value="PTX63993.1"/>
    <property type="molecule type" value="Genomic_DNA"/>
</dbReference>
<keyword evidence="1" id="KW-0677">Repeat</keyword>
<feature type="signal peptide" evidence="2">
    <location>
        <begin position="1"/>
        <end position="20"/>
    </location>
</feature>
<keyword evidence="2" id="KW-0732">Signal</keyword>
<proteinExistence type="predicted"/>
<evidence type="ECO:0000313" key="4">
    <source>
        <dbReference type="EMBL" id="PTX63993.1"/>
    </source>
</evidence>
<dbReference type="InterPro" id="IPR031778">
    <property type="entry name" value="Sortilin_N"/>
</dbReference>
<dbReference type="InterPro" id="IPR036278">
    <property type="entry name" value="Sialidase_sf"/>
</dbReference>
<protein>
    <submittedName>
        <fullName evidence="4">Photosystem II stability/assembly factor-like uncharacterized protein</fullName>
    </submittedName>
</protein>
<feature type="domain" description="Sortilin N-terminal" evidence="3">
    <location>
        <begin position="139"/>
        <end position="265"/>
    </location>
</feature>
<comment type="caution">
    <text evidence="4">The sequence shown here is derived from an EMBL/GenBank/DDBJ whole genome shotgun (WGS) entry which is preliminary data.</text>
</comment>
<dbReference type="PANTHER" id="PTHR43739">
    <property type="entry name" value="XYLOGLUCANASE (EUROFUNG)"/>
    <property type="match status" value="1"/>
</dbReference>